<evidence type="ECO:0000313" key="1">
    <source>
        <dbReference type="EMBL" id="SHH68774.1"/>
    </source>
</evidence>
<dbReference type="NCBIfam" id="NF041499">
    <property type="entry name" value="MobP3"/>
    <property type="match status" value="1"/>
</dbReference>
<dbReference type="EMBL" id="FQXJ01000004">
    <property type="protein sequence ID" value="SHH68774.1"/>
    <property type="molecule type" value="Genomic_DNA"/>
</dbReference>
<dbReference type="OrthoDB" id="1775746at2"/>
<protein>
    <submittedName>
        <fullName evidence="1">Uncharacterized protein</fullName>
    </submittedName>
</protein>
<dbReference type="STRING" id="1121420.SAMN02746098_01148"/>
<dbReference type="Proteomes" id="UP000183954">
    <property type="component" value="Unassembled WGS sequence"/>
</dbReference>
<dbReference type="InterPro" id="IPR041073">
    <property type="entry name" value="MobL"/>
</dbReference>
<dbReference type="AlphaFoldDB" id="A0A1M5V0V8"/>
<gene>
    <name evidence="1" type="ORF">SAMN02746098_01148</name>
</gene>
<reference evidence="2" key="1">
    <citation type="submission" date="2016-11" db="EMBL/GenBank/DDBJ databases">
        <authorList>
            <person name="Varghese N."/>
            <person name="Submissions S."/>
        </authorList>
    </citation>
    <scope>NUCLEOTIDE SEQUENCE [LARGE SCALE GENOMIC DNA]</scope>
    <source>
        <strain evidence="2">DSM 15449</strain>
    </source>
</reference>
<organism evidence="1 2">
    <name type="scientific">Desulfosporosinus lacus DSM 15449</name>
    <dbReference type="NCBI Taxonomy" id="1121420"/>
    <lineage>
        <taxon>Bacteria</taxon>
        <taxon>Bacillati</taxon>
        <taxon>Bacillota</taxon>
        <taxon>Clostridia</taxon>
        <taxon>Eubacteriales</taxon>
        <taxon>Desulfitobacteriaceae</taxon>
        <taxon>Desulfosporosinus</taxon>
    </lineage>
</organism>
<name>A0A1M5V0V8_9FIRM</name>
<sequence>MSVLLYKQRFRQPNYKDTPACNYAHVRYIARRRGVLKNEGMTHGLFGKLEPGEMKQFETWKEVASHIYYLSKEGKNIYRSIISFERTKARELDLIRQKDWRRYIEAHIATLAQQNGIKIQDLGFACSVHDERHHPHLHVVFWDKNQKVAKNFVHRSVPNAIRVQLIKDTFATRIREYYAEKDAARAAVRDITDKEVAEFEQYIKEARPKDYERIKDWFETFNEDAIYADPVYSVFNDKSMLPLVKTLFEIKDMIPQDGRITYKLLPEEVKAKIDELVIALLKNNAGLRRAVNRYVESKLNLAKLYGNDRKYLSGKRKEFQKETERLIANRITRTVKALCQKERDIRYSEEERHYYTEQLVIELLEMFSRLSYCNDRRFEYGQKAMSTELSKLARKELYLQMKDKGIEP</sequence>
<accession>A0A1M5V0V8</accession>
<evidence type="ECO:0000313" key="2">
    <source>
        <dbReference type="Proteomes" id="UP000183954"/>
    </source>
</evidence>
<proteinExistence type="predicted"/>
<dbReference type="InterPro" id="IPR048102">
    <property type="entry name" value="MobP3"/>
</dbReference>
<dbReference type="Pfam" id="PF18555">
    <property type="entry name" value="MobL"/>
    <property type="match status" value="1"/>
</dbReference>
<keyword evidence="2" id="KW-1185">Reference proteome</keyword>
<dbReference type="RefSeq" id="WP_073028489.1">
    <property type="nucleotide sequence ID" value="NZ_FQXJ01000004.1"/>
</dbReference>